<dbReference type="AlphaFoldDB" id="W9R0Q3"/>
<dbReference type="Gene3D" id="3.40.50.1110">
    <property type="entry name" value="SGNH hydrolase"/>
    <property type="match status" value="1"/>
</dbReference>
<dbReference type="FunFam" id="3.40.50.1110:FF:000003">
    <property type="entry name" value="GDSL esterase/lipase APG"/>
    <property type="match status" value="1"/>
</dbReference>
<dbReference type="EMBL" id="KE344484">
    <property type="protein sequence ID" value="EXB63265.1"/>
    <property type="molecule type" value="Genomic_DNA"/>
</dbReference>
<dbReference type="InterPro" id="IPR035669">
    <property type="entry name" value="SGNH_plant_lipase-like"/>
</dbReference>
<evidence type="ECO:0000313" key="3">
    <source>
        <dbReference type="EMBL" id="EXB63265.1"/>
    </source>
</evidence>
<evidence type="ECO:0000256" key="2">
    <source>
        <dbReference type="SAM" id="Phobius"/>
    </source>
</evidence>
<dbReference type="GO" id="GO:0016788">
    <property type="term" value="F:hydrolase activity, acting on ester bonds"/>
    <property type="evidence" value="ECO:0007669"/>
    <property type="project" value="InterPro"/>
</dbReference>
<dbReference type="PANTHER" id="PTHR45642:SF46">
    <property type="entry name" value="OS06G0636700 PROTEIN"/>
    <property type="match status" value="1"/>
</dbReference>
<comment type="similarity">
    <text evidence="1">Belongs to the 'GDSL' lipolytic enzyme family.</text>
</comment>
<name>W9R0Q3_9ROSA</name>
<dbReference type="KEGG" id="mnt:21395668"/>
<dbReference type="Pfam" id="PF00657">
    <property type="entry name" value="Lipase_GDSL"/>
    <property type="match status" value="1"/>
</dbReference>
<keyword evidence="2" id="KW-0812">Transmembrane</keyword>
<dbReference type="OrthoDB" id="1600564at2759"/>
<dbReference type="InterPro" id="IPR050592">
    <property type="entry name" value="GDSL_lipolytic_enzyme"/>
</dbReference>
<dbReference type="STRING" id="981085.W9R0Q3"/>
<keyword evidence="4" id="KW-1185">Reference proteome</keyword>
<keyword evidence="2" id="KW-0472">Membrane</keyword>
<gene>
    <name evidence="3" type="ORF">L484_012455</name>
</gene>
<keyword evidence="2" id="KW-1133">Transmembrane helix</keyword>
<sequence length="355" mass="39809">MAEKAIITNWLFLTYFMLQILKVVCANVPAIIVFGDSSVDSGNNNQISTILKSNFEPYGRDFFGGNPTGRFSNGRIPTDFISQAFGLKPTVPAYLDPVYSIKDFATGVCFSLAGTGYDNATSDVLSVIPFWMELEYYKQYQNDLRNYLGVEQANGVISEALYLLSLGTNDFLENYYIIPDGRSSQFSIEQYQDFLVGIARDFVTELYYLGARKISLGGLPPMGCLPLERTTNIFFGSQCIEEYNTVALQFNGKLQALVESLNATLVGLRLVYSDPYEILYDMIQNPIFFGFVDANVACCGTGLFEMGYLCDQINPFTCSDANKYVFWDSFHPTEKTNAIIADHAVKNSLSQFLYW</sequence>
<accession>W9R0Q3</accession>
<dbReference type="CDD" id="cd01837">
    <property type="entry name" value="SGNH_plant_lipase_like"/>
    <property type="match status" value="1"/>
</dbReference>
<reference evidence="4" key="1">
    <citation type="submission" date="2013-01" db="EMBL/GenBank/DDBJ databases">
        <title>Draft Genome Sequence of a Mulberry Tree, Morus notabilis C.K. Schneid.</title>
        <authorList>
            <person name="He N."/>
            <person name="Zhao S."/>
        </authorList>
    </citation>
    <scope>NUCLEOTIDE SEQUENCE</scope>
</reference>
<dbReference type="InterPro" id="IPR001087">
    <property type="entry name" value="GDSL"/>
</dbReference>
<dbReference type="eggNOG" id="ENOG502QQ8I">
    <property type="taxonomic scope" value="Eukaryota"/>
</dbReference>
<dbReference type="InterPro" id="IPR036514">
    <property type="entry name" value="SGNH_hydro_sf"/>
</dbReference>
<dbReference type="Proteomes" id="UP000030645">
    <property type="component" value="Unassembled WGS sequence"/>
</dbReference>
<proteinExistence type="inferred from homology"/>
<organism evidence="3 4">
    <name type="scientific">Morus notabilis</name>
    <dbReference type="NCBI Taxonomy" id="981085"/>
    <lineage>
        <taxon>Eukaryota</taxon>
        <taxon>Viridiplantae</taxon>
        <taxon>Streptophyta</taxon>
        <taxon>Embryophyta</taxon>
        <taxon>Tracheophyta</taxon>
        <taxon>Spermatophyta</taxon>
        <taxon>Magnoliopsida</taxon>
        <taxon>eudicotyledons</taxon>
        <taxon>Gunneridae</taxon>
        <taxon>Pentapetalae</taxon>
        <taxon>rosids</taxon>
        <taxon>fabids</taxon>
        <taxon>Rosales</taxon>
        <taxon>Moraceae</taxon>
        <taxon>Moreae</taxon>
        <taxon>Morus</taxon>
    </lineage>
</organism>
<dbReference type="SUPFAM" id="SSF52266">
    <property type="entry name" value="SGNH hydrolase"/>
    <property type="match status" value="1"/>
</dbReference>
<protein>
    <submittedName>
        <fullName evidence="3">GDSL esterase/lipase</fullName>
    </submittedName>
</protein>
<evidence type="ECO:0000256" key="1">
    <source>
        <dbReference type="ARBA" id="ARBA00008668"/>
    </source>
</evidence>
<feature type="transmembrane region" description="Helical" evidence="2">
    <location>
        <begin position="12"/>
        <end position="35"/>
    </location>
</feature>
<evidence type="ECO:0000313" key="4">
    <source>
        <dbReference type="Proteomes" id="UP000030645"/>
    </source>
</evidence>
<dbReference type="PANTHER" id="PTHR45642">
    <property type="entry name" value="GDSL ESTERASE/LIPASE EXL3"/>
    <property type="match status" value="1"/>
</dbReference>